<keyword evidence="2" id="KW-1185">Reference proteome</keyword>
<protein>
    <submittedName>
        <fullName evidence="1">Uncharacterized protein</fullName>
    </submittedName>
</protein>
<dbReference type="AlphaFoldDB" id="A0A409YTY4"/>
<proteinExistence type="predicted"/>
<evidence type="ECO:0000313" key="2">
    <source>
        <dbReference type="Proteomes" id="UP000284842"/>
    </source>
</evidence>
<name>A0A409YTY4_9AGAR</name>
<organism evidence="1 2">
    <name type="scientific">Panaeolus cyanescens</name>
    <dbReference type="NCBI Taxonomy" id="181874"/>
    <lineage>
        <taxon>Eukaryota</taxon>
        <taxon>Fungi</taxon>
        <taxon>Dikarya</taxon>
        <taxon>Basidiomycota</taxon>
        <taxon>Agaricomycotina</taxon>
        <taxon>Agaricomycetes</taxon>
        <taxon>Agaricomycetidae</taxon>
        <taxon>Agaricales</taxon>
        <taxon>Agaricineae</taxon>
        <taxon>Galeropsidaceae</taxon>
        <taxon>Panaeolus</taxon>
    </lineage>
</organism>
<dbReference type="EMBL" id="NHTK01000642">
    <property type="protein sequence ID" value="PPR06476.1"/>
    <property type="molecule type" value="Genomic_DNA"/>
</dbReference>
<dbReference type="InParanoid" id="A0A409YTY4"/>
<gene>
    <name evidence="1" type="ORF">CVT24_002563</name>
</gene>
<accession>A0A409YTY4</accession>
<evidence type="ECO:0000313" key="1">
    <source>
        <dbReference type="EMBL" id="PPR06476.1"/>
    </source>
</evidence>
<reference evidence="1 2" key="1">
    <citation type="journal article" date="2018" name="Evol. Lett.">
        <title>Horizontal gene cluster transfer increased hallucinogenic mushroom diversity.</title>
        <authorList>
            <person name="Reynolds H.T."/>
            <person name="Vijayakumar V."/>
            <person name="Gluck-Thaler E."/>
            <person name="Korotkin H.B."/>
            <person name="Matheny P.B."/>
            <person name="Slot J.C."/>
        </authorList>
    </citation>
    <scope>NUCLEOTIDE SEQUENCE [LARGE SCALE GENOMIC DNA]</scope>
    <source>
        <strain evidence="1 2">2629</strain>
    </source>
</reference>
<dbReference type="OrthoDB" id="3270336at2759"/>
<comment type="caution">
    <text evidence="1">The sequence shown here is derived from an EMBL/GenBank/DDBJ whole genome shotgun (WGS) entry which is preliminary data.</text>
</comment>
<sequence>MSQRTDIPQVNWSTDGSVIVSNGRIFVSPNSKRRDVNLPPEQPSLTSPFQYHKEKRITVHAFNRPVWWNNLWGWLGFMPLSPSFLSVPFQCLTWKPKVEEAQINTSKDGPEIRYRMVTDDLTTWTNTENSIIQACSVLRLAYKIPGEMPPRPSEFGYSAPLRSLNGFNSRATISRDWFVVWMGFLSYLICISQHPDYNRKYKAENGIPTWFKRLQQEGMGDKWLEGLVKSVVCDFDSSVPRNGVIFKLSESESNAVSVDWFLKHNIPIWFLFDSKEEKWIKNNRLLRNLAPPQAMVNDALRELFNGSSVMVKTIINLSYLN</sequence>
<dbReference type="Proteomes" id="UP000284842">
    <property type="component" value="Unassembled WGS sequence"/>
</dbReference>